<protein>
    <submittedName>
        <fullName evidence="3">Transposase</fullName>
    </submittedName>
</protein>
<dbReference type="AlphaFoldDB" id="A6DJ17"/>
<evidence type="ECO:0000313" key="4">
    <source>
        <dbReference type="Proteomes" id="UP000004947"/>
    </source>
</evidence>
<dbReference type="Proteomes" id="UP000004947">
    <property type="component" value="Unassembled WGS sequence"/>
</dbReference>
<name>A6DJ17_9BACT</name>
<dbReference type="STRING" id="313628.LNTAR_05041"/>
<dbReference type="InterPro" id="IPR039365">
    <property type="entry name" value="IS701-like"/>
</dbReference>
<feature type="domain" description="Transposase IS701-like DDE" evidence="1">
    <location>
        <begin position="9"/>
        <end position="257"/>
    </location>
</feature>
<evidence type="ECO:0000313" key="2">
    <source>
        <dbReference type="EMBL" id="EDM27450.1"/>
    </source>
</evidence>
<dbReference type="EMBL" id="ABCK01000005">
    <property type="protein sequence ID" value="EDM28453.1"/>
    <property type="molecule type" value="Genomic_DNA"/>
</dbReference>
<accession>A6DJ17</accession>
<reference evidence="3" key="1">
    <citation type="submission" date="2007-06" db="EMBL/GenBank/DDBJ databases">
        <authorList>
            <person name="Giovannoni S."/>
            <person name="Cho J.-C."/>
            <person name="Ferriera S."/>
            <person name="Johnson J."/>
            <person name="Kravitz S."/>
            <person name="Beeson K."/>
            <person name="Sutton G."/>
            <person name="Rogers Y.-H."/>
            <person name="Friedman R."/>
            <person name="Frazier M."/>
            <person name="Venter J.C."/>
        </authorList>
    </citation>
    <scope>NUCLEOTIDE SEQUENCE</scope>
    <source>
        <strain evidence="3">HTCC2155</strain>
    </source>
</reference>
<sequence>MYTGGLFTSEKGNIERIEESVPAVNYEQLRQFISKSPWCHNQLMTEIALRANRKLKDYSNKSELPIGFYIDESSFVKKGMHSVGVSRQWLGCRGKVDNGQVAVFSSLGCGAYNSLIDCRLFLPECWTEDKERCNRAGIPEDEQEFKTKIELAIESVMEARTQGIVYDFIAVDALYGSSFKFINRLDQLGEVVMGRMRNSIHVYLEEPLFQLPERESNKGRKPTKLRAQTLSVTVKSIAESIKENLWEDIDIRSTTKGILKVQAFQKKVWLHDDESGEVKQWDLIICRDNQTTSLKDYTYTISNTASSKTLQEMIQMDRQRYWIERSFQDNKNEVAMDEYQVRKYRGFYHHMSLCMLATLFLMEERMDCKDTLPLLSCADIRRAMEFLMPKKVTNLEEFCVQMEVRHIKRQKSIDHASRDAIPH</sequence>
<proteinExistence type="predicted"/>
<dbReference type="eggNOG" id="COG5659">
    <property type="taxonomic scope" value="Bacteria"/>
</dbReference>
<dbReference type="InterPro" id="IPR012337">
    <property type="entry name" value="RNaseH-like_sf"/>
</dbReference>
<reference evidence="3 4" key="2">
    <citation type="journal article" date="2010" name="J. Bacteriol.">
        <title>Genome sequence of Lentisphaera araneosa HTCC2155T, the type species of the order Lentisphaerales in the phylum Lentisphaerae.</title>
        <authorList>
            <person name="Thrash J.C."/>
            <person name="Cho J.C."/>
            <person name="Vergin K.L."/>
            <person name="Morris R.M."/>
            <person name="Giovannoni S.J."/>
        </authorList>
    </citation>
    <scope>NUCLEOTIDE SEQUENCE [LARGE SCALE GENOMIC DNA]</scope>
    <source>
        <strain evidence="3 4">HTCC2155</strain>
    </source>
</reference>
<dbReference type="OrthoDB" id="6139076at2"/>
<comment type="caution">
    <text evidence="3">The sequence shown here is derived from an EMBL/GenBank/DDBJ whole genome shotgun (WGS) entry which is preliminary data.</text>
</comment>
<evidence type="ECO:0000313" key="3">
    <source>
        <dbReference type="EMBL" id="EDM28453.1"/>
    </source>
</evidence>
<dbReference type="EMBL" id="ABCK01000009">
    <property type="protein sequence ID" value="EDM27450.1"/>
    <property type="molecule type" value="Genomic_DNA"/>
</dbReference>
<dbReference type="InterPro" id="IPR038721">
    <property type="entry name" value="IS701-like_DDE_dom"/>
</dbReference>
<evidence type="ECO:0000259" key="1">
    <source>
        <dbReference type="Pfam" id="PF13546"/>
    </source>
</evidence>
<dbReference type="NCBIfam" id="NF033540">
    <property type="entry name" value="transpos_IS701"/>
    <property type="match status" value="1"/>
</dbReference>
<dbReference type="Pfam" id="PF13546">
    <property type="entry name" value="DDE_5"/>
    <property type="match status" value="1"/>
</dbReference>
<dbReference type="PANTHER" id="PTHR33627">
    <property type="entry name" value="TRANSPOSASE"/>
    <property type="match status" value="1"/>
</dbReference>
<dbReference type="PANTHER" id="PTHR33627:SF1">
    <property type="entry name" value="TRANSPOSASE"/>
    <property type="match status" value="1"/>
</dbReference>
<keyword evidence="4" id="KW-1185">Reference proteome</keyword>
<dbReference type="SUPFAM" id="SSF53098">
    <property type="entry name" value="Ribonuclease H-like"/>
    <property type="match status" value="1"/>
</dbReference>
<organism evidence="3 4">
    <name type="scientific">Lentisphaera araneosa HTCC2155</name>
    <dbReference type="NCBI Taxonomy" id="313628"/>
    <lineage>
        <taxon>Bacteria</taxon>
        <taxon>Pseudomonadati</taxon>
        <taxon>Lentisphaerota</taxon>
        <taxon>Lentisphaeria</taxon>
        <taxon>Lentisphaerales</taxon>
        <taxon>Lentisphaeraceae</taxon>
        <taxon>Lentisphaera</taxon>
    </lineage>
</organism>
<gene>
    <name evidence="2" type="ORF">LNTAR_05041</name>
    <name evidence="3" type="ORF">LNTAR_11071</name>
</gene>